<gene>
    <name evidence="19" type="primary">LRP11</name>
</gene>
<evidence type="ECO:0000256" key="15">
    <source>
        <dbReference type="SAM" id="SignalP"/>
    </source>
</evidence>
<dbReference type="GO" id="GO:0016020">
    <property type="term" value="C:membrane"/>
    <property type="evidence" value="ECO:0007669"/>
    <property type="project" value="UniProtKB-SubCell"/>
</dbReference>
<dbReference type="PANTHER" id="PTHR46876:SF2">
    <property type="entry name" value="LDL RECEPTOR RELATED PROTEIN 11"/>
    <property type="match status" value="1"/>
</dbReference>
<feature type="domain" description="PKD" evidence="16">
    <location>
        <begin position="232"/>
        <end position="302"/>
    </location>
</feature>
<keyword evidence="19" id="KW-0449">Lipoprotein</keyword>
<dbReference type="Pfam" id="PF00057">
    <property type="entry name" value="Ldl_recept_a"/>
    <property type="match status" value="1"/>
</dbReference>
<dbReference type="FunFam" id="2.60.40.10:FF:000061">
    <property type="entry name" value="Dyslexia-associated protein KIAA0319 homolog"/>
    <property type="match status" value="1"/>
</dbReference>
<dbReference type="FunCoup" id="A0A6J2LE27">
    <property type="interactions" value="682"/>
</dbReference>
<dbReference type="PANTHER" id="PTHR46876">
    <property type="entry name" value="LOW-DENSITY LIPOPROTEIN RECEPTOR-RELATED PROTEIN 11"/>
    <property type="match status" value="1"/>
</dbReference>
<evidence type="ECO:0000256" key="12">
    <source>
        <dbReference type="PROSITE-ProRule" id="PRU00124"/>
    </source>
</evidence>
<dbReference type="InterPro" id="IPR035986">
    <property type="entry name" value="PKD_dom_sf"/>
</dbReference>
<dbReference type="PROSITE" id="PS50986">
    <property type="entry name" value="MANSC"/>
    <property type="match status" value="1"/>
</dbReference>
<keyword evidence="7 14" id="KW-0472">Membrane</keyword>
<dbReference type="SUPFAM" id="SSF49299">
    <property type="entry name" value="PKD domain"/>
    <property type="match status" value="1"/>
</dbReference>
<feature type="disulfide bond" evidence="12">
    <location>
        <begin position="323"/>
        <end position="341"/>
    </location>
</feature>
<dbReference type="PROSITE" id="PS50093">
    <property type="entry name" value="PKD"/>
    <property type="match status" value="1"/>
</dbReference>
<evidence type="ECO:0000256" key="11">
    <source>
        <dbReference type="ARBA" id="ARBA00074260"/>
    </source>
</evidence>
<evidence type="ECO:0000256" key="9">
    <source>
        <dbReference type="ARBA" id="ARBA00023170"/>
    </source>
</evidence>
<organism evidence="18 19">
    <name type="scientific">Phyllostomus discolor</name>
    <name type="common">pale spear-nosed bat</name>
    <dbReference type="NCBI Taxonomy" id="89673"/>
    <lineage>
        <taxon>Eukaryota</taxon>
        <taxon>Metazoa</taxon>
        <taxon>Chordata</taxon>
        <taxon>Craniata</taxon>
        <taxon>Vertebrata</taxon>
        <taxon>Euteleostomi</taxon>
        <taxon>Mammalia</taxon>
        <taxon>Eutheria</taxon>
        <taxon>Laurasiatheria</taxon>
        <taxon>Chiroptera</taxon>
        <taxon>Yangochiroptera</taxon>
        <taxon>Phyllostomidae</taxon>
        <taxon>Phyllostominae</taxon>
        <taxon>Phyllostomus</taxon>
    </lineage>
</organism>
<evidence type="ECO:0000259" key="17">
    <source>
        <dbReference type="PROSITE" id="PS50986"/>
    </source>
</evidence>
<evidence type="ECO:0000256" key="7">
    <source>
        <dbReference type="ARBA" id="ARBA00023136"/>
    </source>
</evidence>
<evidence type="ECO:0000256" key="3">
    <source>
        <dbReference type="ARBA" id="ARBA00022553"/>
    </source>
</evidence>
<dbReference type="PROSITE" id="PS01209">
    <property type="entry name" value="LDLRA_1"/>
    <property type="match status" value="1"/>
</dbReference>
<dbReference type="Gene3D" id="2.60.40.10">
    <property type="entry name" value="Immunoglobulins"/>
    <property type="match status" value="1"/>
</dbReference>
<dbReference type="OrthoDB" id="10037294at2759"/>
<dbReference type="InterPro" id="IPR023415">
    <property type="entry name" value="LDLR_class-A_CS"/>
</dbReference>
<dbReference type="InterPro" id="IPR036055">
    <property type="entry name" value="LDL_receptor-like_sf"/>
</dbReference>
<keyword evidence="10" id="KW-0325">Glycoprotein</keyword>
<evidence type="ECO:0000313" key="19">
    <source>
        <dbReference type="RefSeq" id="XP_028365646.1"/>
    </source>
</evidence>
<evidence type="ECO:0000256" key="10">
    <source>
        <dbReference type="ARBA" id="ARBA00023180"/>
    </source>
</evidence>
<evidence type="ECO:0000256" key="8">
    <source>
        <dbReference type="ARBA" id="ARBA00023157"/>
    </source>
</evidence>
<dbReference type="InterPro" id="IPR013980">
    <property type="entry name" value="MANSC_dom"/>
</dbReference>
<evidence type="ECO:0000259" key="16">
    <source>
        <dbReference type="PROSITE" id="PS50093"/>
    </source>
</evidence>
<feature type="disulfide bond" evidence="12">
    <location>
        <begin position="335"/>
        <end position="350"/>
    </location>
</feature>
<feature type="region of interest" description="Disordered" evidence="13">
    <location>
        <begin position="385"/>
        <end position="450"/>
    </location>
</feature>
<dbReference type="InterPro" id="IPR013783">
    <property type="entry name" value="Ig-like_fold"/>
</dbReference>
<dbReference type="FunFam" id="4.10.400.10:FF:000067">
    <property type="entry name" value="Serine peptidase inhibitor, Kunitz type 1"/>
    <property type="match status" value="1"/>
</dbReference>
<dbReference type="PROSITE" id="PS50068">
    <property type="entry name" value="LDLRA_2"/>
    <property type="match status" value="1"/>
</dbReference>
<dbReference type="InterPro" id="IPR000601">
    <property type="entry name" value="PKD_dom"/>
</dbReference>
<comment type="subcellular location">
    <subcellularLocation>
        <location evidence="1">Membrane</location>
        <topology evidence="1">Single-pass type I membrane protein</topology>
    </subcellularLocation>
</comment>
<evidence type="ECO:0000256" key="13">
    <source>
        <dbReference type="SAM" id="MobiDB-lite"/>
    </source>
</evidence>
<keyword evidence="3" id="KW-0597">Phosphoprotein</keyword>
<evidence type="ECO:0000313" key="18">
    <source>
        <dbReference type="Proteomes" id="UP000504628"/>
    </source>
</evidence>
<feature type="disulfide bond" evidence="12">
    <location>
        <begin position="316"/>
        <end position="328"/>
    </location>
</feature>
<comment type="similarity">
    <text evidence="2">Belongs to the LDLR family.</text>
</comment>
<keyword evidence="8 12" id="KW-1015">Disulfide bond</keyword>
<evidence type="ECO:0000256" key="2">
    <source>
        <dbReference type="ARBA" id="ARBA00009939"/>
    </source>
</evidence>
<dbReference type="KEGG" id="pdic:114494603"/>
<proteinExistence type="inferred from homology"/>
<feature type="domain" description="MANSC" evidence="17">
    <location>
        <begin position="99"/>
        <end position="184"/>
    </location>
</feature>
<dbReference type="Pfam" id="PF22352">
    <property type="entry name" value="K319L-like_PKD"/>
    <property type="match status" value="1"/>
</dbReference>
<accession>A0A6J2LE27</accession>
<dbReference type="InterPro" id="IPR002172">
    <property type="entry name" value="LDrepeatLR_classA_rpt"/>
</dbReference>
<evidence type="ECO:0000256" key="1">
    <source>
        <dbReference type="ARBA" id="ARBA00004479"/>
    </source>
</evidence>
<evidence type="ECO:0000256" key="4">
    <source>
        <dbReference type="ARBA" id="ARBA00022692"/>
    </source>
</evidence>
<dbReference type="SMART" id="SM00192">
    <property type="entry name" value="LDLa"/>
    <property type="match status" value="1"/>
</dbReference>
<feature type="signal peptide" evidence="15">
    <location>
        <begin position="1"/>
        <end position="37"/>
    </location>
</feature>
<keyword evidence="6 14" id="KW-1133">Transmembrane helix</keyword>
<dbReference type="SUPFAM" id="SSF57424">
    <property type="entry name" value="LDL receptor-like module"/>
    <property type="match status" value="1"/>
</dbReference>
<dbReference type="Proteomes" id="UP000504628">
    <property type="component" value="Chromosome 4"/>
</dbReference>
<keyword evidence="5 15" id="KW-0732">Signal</keyword>
<reference evidence="19" key="1">
    <citation type="submission" date="2025-08" db="UniProtKB">
        <authorList>
            <consortium name="RefSeq"/>
        </authorList>
    </citation>
    <scope>IDENTIFICATION</scope>
    <source>
        <tissue evidence="19">Muscle</tissue>
    </source>
</reference>
<dbReference type="Pfam" id="PF07502">
    <property type="entry name" value="MANEC"/>
    <property type="match status" value="1"/>
</dbReference>
<sequence length="504" mass="54328">MAFSAPERAGSELRQSPRHPALRGLLLLCLWLPSGRAAGPPPAPLSELHAQLSGVQQLLEDFRRQLQQERPQEELELELRAASRPQQSCPGPGGRSYSVLSDAIIRIKDSVAAGASFLRAPSAVRDWQQCLAACCSEPRCSVAVVELPQRPGSPAPALGCYLFNCTARGRSVCKFALHRGYSSYSLSRALEGQQDLEAGVQATAQASPRLEKDEPPLSKAGQDVVLRLPTDEVTLDGRESTDDHAIVRYEWALLQGDPSVDMKVPESGTLKLSHLREGTYTFQLTVTDTAAQRSSDNVSVTVLPLALSPGGCSQACSRYHFFCDDGCCIDITLACDGVEQCPDGSDEAFCHSLSLEQKAETHIATSPPRTTGPSKDAAAAFLLEKSQKATAPNRPPASSDTEKRDRSTFRGPKIQTDPVMPDSGSSGKSRKEENDVFGSKSNRGGAEHPAPEIGAVLPLTLGLAITVLLLLMVACRLRLVKQKLKKARPITSEESDYLINGMYL</sequence>
<name>A0A6J2LE27_9CHIR</name>
<evidence type="ECO:0000256" key="14">
    <source>
        <dbReference type="SAM" id="Phobius"/>
    </source>
</evidence>
<keyword evidence="18" id="KW-1185">Reference proteome</keyword>
<protein>
    <recommendedName>
        <fullName evidence="11">Low-density lipoprotein receptor-related protein 11</fullName>
    </recommendedName>
</protein>
<dbReference type="InParanoid" id="A0A6J2LE27"/>
<dbReference type="AlphaFoldDB" id="A0A6J2LE27"/>
<dbReference type="RefSeq" id="XP_028365646.1">
    <property type="nucleotide sequence ID" value="XM_028509845.2"/>
</dbReference>
<feature type="chain" id="PRO_5026854834" description="Low-density lipoprotein receptor-related protein 11" evidence="15">
    <location>
        <begin position="38"/>
        <end position="504"/>
    </location>
</feature>
<dbReference type="Gene3D" id="4.10.400.10">
    <property type="entry name" value="Low-density Lipoprotein Receptor"/>
    <property type="match status" value="1"/>
</dbReference>
<dbReference type="SMART" id="SM00765">
    <property type="entry name" value="MANEC"/>
    <property type="match status" value="1"/>
</dbReference>
<evidence type="ECO:0000256" key="5">
    <source>
        <dbReference type="ARBA" id="ARBA00022729"/>
    </source>
</evidence>
<evidence type="ECO:0000256" key="6">
    <source>
        <dbReference type="ARBA" id="ARBA00022989"/>
    </source>
</evidence>
<dbReference type="CTD" id="84918"/>
<keyword evidence="9 19" id="KW-0675">Receptor</keyword>
<keyword evidence="4 14" id="KW-0812">Transmembrane</keyword>
<dbReference type="GeneID" id="114494603"/>
<feature type="transmembrane region" description="Helical" evidence="14">
    <location>
        <begin position="456"/>
        <end position="479"/>
    </location>
</feature>
<dbReference type="InterPro" id="IPR011106">
    <property type="entry name" value="MANSC_N"/>
</dbReference>
<dbReference type="CDD" id="cd00146">
    <property type="entry name" value="PKD"/>
    <property type="match status" value="1"/>
</dbReference>
<dbReference type="CDD" id="cd00112">
    <property type="entry name" value="LDLa"/>
    <property type="match status" value="1"/>
</dbReference>